<gene>
    <name evidence="1" type="ORF">P5673_021091</name>
</gene>
<dbReference type="AlphaFoldDB" id="A0AAD9V0P5"/>
<proteinExistence type="predicted"/>
<protein>
    <submittedName>
        <fullName evidence="1">Protein VAC14-like protein</fullName>
    </submittedName>
</protein>
<dbReference type="Proteomes" id="UP001249851">
    <property type="component" value="Unassembled WGS sequence"/>
</dbReference>
<sequence length="84" mass="9805">MLLPQSDAFTTLRNRLDCVPNGKVLSSDMSDRRSTCDFPCREYVQQINFQELLQQFKAVQQKHFINKHPRSPHLTNLTKNLSND</sequence>
<reference evidence="1" key="2">
    <citation type="journal article" date="2023" name="Science">
        <title>Genomic signatures of disease resistance in endangered staghorn corals.</title>
        <authorList>
            <person name="Vollmer S.V."/>
            <person name="Selwyn J.D."/>
            <person name="Despard B.A."/>
            <person name="Roesel C.L."/>
        </authorList>
    </citation>
    <scope>NUCLEOTIDE SEQUENCE</scope>
    <source>
        <strain evidence="1">K2</strain>
    </source>
</reference>
<organism evidence="1 2">
    <name type="scientific">Acropora cervicornis</name>
    <name type="common">Staghorn coral</name>
    <dbReference type="NCBI Taxonomy" id="6130"/>
    <lineage>
        <taxon>Eukaryota</taxon>
        <taxon>Metazoa</taxon>
        <taxon>Cnidaria</taxon>
        <taxon>Anthozoa</taxon>
        <taxon>Hexacorallia</taxon>
        <taxon>Scleractinia</taxon>
        <taxon>Astrocoeniina</taxon>
        <taxon>Acroporidae</taxon>
        <taxon>Acropora</taxon>
    </lineage>
</organism>
<comment type="caution">
    <text evidence="1">The sequence shown here is derived from an EMBL/GenBank/DDBJ whole genome shotgun (WGS) entry which is preliminary data.</text>
</comment>
<reference evidence="1" key="1">
    <citation type="journal article" date="2023" name="G3 (Bethesda)">
        <title>Whole genome assembly and annotation of the endangered Caribbean coral Acropora cervicornis.</title>
        <authorList>
            <person name="Selwyn J.D."/>
            <person name="Vollmer S.V."/>
        </authorList>
    </citation>
    <scope>NUCLEOTIDE SEQUENCE</scope>
    <source>
        <strain evidence="1">K2</strain>
    </source>
</reference>
<evidence type="ECO:0000313" key="1">
    <source>
        <dbReference type="EMBL" id="KAK2556878.1"/>
    </source>
</evidence>
<name>A0AAD9V0P5_ACRCE</name>
<evidence type="ECO:0000313" key="2">
    <source>
        <dbReference type="Proteomes" id="UP001249851"/>
    </source>
</evidence>
<keyword evidence="2" id="KW-1185">Reference proteome</keyword>
<accession>A0AAD9V0P5</accession>
<dbReference type="EMBL" id="JARQWQ010000053">
    <property type="protein sequence ID" value="KAK2556878.1"/>
    <property type="molecule type" value="Genomic_DNA"/>
</dbReference>